<reference evidence="13 14" key="1">
    <citation type="journal article" date="2012" name="J. Bacteriol.">
        <title>Genome Sequence of Blastococcus saxobsidens DD2, a Stone-Inhabiting Bacterium.</title>
        <authorList>
            <person name="Chouaia B."/>
            <person name="Crotti E."/>
            <person name="Brusetti L."/>
            <person name="Daffonchio D."/>
            <person name="Essoussi I."/>
            <person name="Nouioui I."/>
            <person name="Sbissi I."/>
            <person name="Ghodhbane-Gtari F."/>
            <person name="Gtari M."/>
            <person name="Vacherie B."/>
            <person name="Barbe V."/>
            <person name="Medigue C."/>
            <person name="Gury J."/>
            <person name="Pujic P."/>
            <person name="Normand P."/>
        </authorList>
    </citation>
    <scope>NUCLEOTIDE SEQUENCE [LARGE SCALE GENOMIC DNA]</scope>
    <source>
        <strain evidence="13 14">DD2</strain>
    </source>
</reference>
<evidence type="ECO:0000256" key="3">
    <source>
        <dbReference type="ARBA" id="ARBA00004763"/>
    </source>
</evidence>
<evidence type="ECO:0000313" key="14">
    <source>
        <dbReference type="Proteomes" id="UP000007517"/>
    </source>
</evidence>
<dbReference type="NCBIfam" id="TIGR01496">
    <property type="entry name" value="DHPS"/>
    <property type="match status" value="1"/>
</dbReference>
<evidence type="ECO:0000256" key="11">
    <source>
        <dbReference type="ARBA" id="ARBA00030193"/>
    </source>
</evidence>
<dbReference type="InterPro" id="IPR000489">
    <property type="entry name" value="Pterin-binding_dom"/>
</dbReference>
<dbReference type="SUPFAM" id="SSF51717">
    <property type="entry name" value="Dihydropteroate synthetase-like"/>
    <property type="match status" value="1"/>
</dbReference>
<evidence type="ECO:0000256" key="2">
    <source>
        <dbReference type="ARBA" id="ARBA00001946"/>
    </source>
</evidence>
<comment type="cofactor">
    <cofactor evidence="2">
        <name>Mg(2+)</name>
        <dbReference type="ChEBI" id="CHEBI:18420"/>
    </cofactor>
</comment>
<dbReference type="EMBL" id="FO117623">
    <property type="protein sequence ID" value="CCG03466.1"/>
    <property type="molecule type" value="Genomic_DNA"/>
</dbReference>
<dbReference type="FunFam" id="3.20.20.20:FF:000006">
    <property type="entry name" value="Dihydropteroate synthase"/>
    <property type="match status" value="1"/>
</dbReference>
<evidence type="ECO:0000256" key="9">
    <source>
        <dbReference type="ARBA" id="ARBA00022842"/>
    </source>
</evidence>
<comment type="similarity">
    <text evidence="4">Belongs to the DHPS family.</text>
</comment>
<evidence type="ECO:0000256" key="4">
    <source>
        <dbReference type="ARBA" id="ARBA00009503"/>
    </source>
</evidence>
<dbReference type="InterPro" id="IPR045031">
    <property type="entry name" value="DHP_synth-like"/>
</dbReference>
<sequence length="281" mass="28646">MGILDVTPDSFSDGGRHDTVDAAVAHGLAMTAAGADYVDVGGESTRPGAARVDAATECCRVLPVVAALSRLGVAVSVDTTRAQVAAAALDAGAVMVDDVSGGLADRDMARVVAEAGVPWVLVHRRGRIRDMYAAATYDDVVADVRRELCERVDDALAAGVSPGRLVIDPGLGFAKQPEHDLALLAGLETLTDLGLPVLVGASRKRFLGAVLADDGGLPRPPDRREGATVATTVLAARAGAWGVRVHDVPASADAVRVVAAVGSGAPAGVSRRKVVPGLTRT</sequence>
<dbReference type="GO" id="GO:0004156">
    <property type="term" value="F:dihydropteroate synthase activity"/>
    <property type="evidence" value="ECO:0007669"/>
    <property type="project" value="UniProtKB-EC"/>
</dbReference>
<organism evidence="13 14">
    <name type="scientific">Blastococcus saxobsidens (strain DD2)</name>
    <dbReference type="NCBI Taxonomy" id="1146883"/>
    <lineage>
        <taxon>Bacteria</taxon>
        <taxon>Bacillati</taxon>
        <taxon>Actinomycetota</taxon>
        <taxon>Actinomycetes</taxon>
        <taxon>Geodermatophilales</taxon>
        <taxon>Geodermatophilaceae</taxon>
        <taxon>Blastococcus</taxon>
    </lineage>
</organism>
<evidence type="ECO:0000256" key="5">
    <source>
        <dbReference type="ARBA" id="ARBA00012458"/>
    </source>
</evidence>
<keyword evidence="8" id="KW-0479">Metal-binding</keyword>
<dbReference type="KEGG" id="bsd:BLASA_2589"/>
<evidence type="ECO:0000256" key="7">
    <source>
        <dbReference type="ARBA" id="ARBA00022679"/>
    </source>
</evidence>
<dbReference type="AlphaFoldDB" id="H6RX58"/>
<evidence type="ECO:0000313" key="13">
    <source>
        <dbReference type="EMBL" id="CCG03466.1"/>
    </source>
</evidence>
<dbReference type="InterPro" id="IPR011005">
    <property type="entry name" value="Dihydropteroate_synth-like_sf"/>
</dbReference>
<evidence type="ECO:0000256" key="1">
    <source>
        <dbReference type="ARBA" id="ARBA00000012"/>
    </source>
</evidence>
<keyword evidence="14" id="KW-1185">Reference proteome</keyword>
<evidence type="ECO:0000256" key="8">
    <source>
        <dbReference type="ARBA" id="ARBA00022723"/>
    </source>
</evidence>
<dbReference type="eggNOG" id="COG0294">
    <property type="taxonomic scope" value="Bacteria"/>
</dbReference>
<dbReference type="Proteomes" id="UP000007517">
    <property type="component" value="Chromosome"/>
</dbReference>
<dbReference type="PANTHER" id="PTHR20941">
    <property type="entry name" value="FOLATE SYNTHESIS PROTEINS"/>
    <property type="match status" value="1"/>
</dbReference>
<evidence type="ECO:0000256" key="6">
    <source>
        <dbReference type="ARBA" id="ARBA00016919"/>
    </source>
</evidence>
<keyword evidence="7 13" id="KW-0808">Transferase</keyword>
<dbReference type="InterPro" id="IPR006390">
    <property type="entry name" value="DHP_synth_dom"/>
</dbReference>
<dbReference type="PANTHER" id="PTHR20941:SF1">
    <property type="entry name" value="FOLIC ACID SYNTHESIS PROTEIN FOL1"/>
    <property type="match status" value="1"/>
</dbReference>
<protein>
    <recommendedName>
        <fullName evidence="6">Dihydropteroate synthase</fullName>
        <ecNumber evidence="5">2.5.1.15</ecNumber>
    </recommendedName>
    <alternativeName>
        <fullName evidence="11">Dihydropteroate pyrophosphorylase</fullName>
    </alternativeName>
</protein>
<keyword evidence="10" id="KW-0289">Folate biosynthesis</keyword>
<dbReference type="PROSITE" id="PS50972">
    <property type="entry name" value="PTERIN_BINDING"/>
    <property type="match status" value="1"/>
</dbReference>
<evidence type="ECO:0000256" key="10">
    <source>
        <dbReference type="ARBA" id="ARBA00022909"/>
    </source>
</evidence>
<dbReference type="CDD" id="cd00739">
    <property type="entry name" value="DHPS"/>
    <property type="match status" value="1"/>
</dbReference>
<comment type="catalytic activity">
    <reaction evidence="1">
        <text>(7,8-dihydropterin-6-yl)methyl diphosphate + 4-aminobenzoate = 7,8-dihydropteroate + diphosphate</text>
        <dbReference type="Rhea" id="RHEA:19949"/>
        <dbReference type="ChEBI" id="CHEBI:17836"/>
        <dbReference type="ChEBI" id="CHEBI:17839"/>
        <dbReference type="ChEBI" id="CHEBI:33019"/>
        <dbReference type="ChEBI" id="CHEBI:72950"/>
        <dbReference type="EC" id="2.5.1.15"/>
    </reaction>
</comment>
<dbReference type="GO" id="GO:0005829">
    <property type="term" value="C:cytosol"/>
    <property type="evidence" value="ECO:0007669"/>
    <property type="project" value="TreeGrafter"/>
</dbReference>
<gene>
    <name evidence="13" type="primary">folP3</name>
    <name evidence="13" type="ordered locus">BLASA_2589</name>
</gene>
<proteinExistence type="inferred from homology"/>
<name>H6RX58_BLASD</name>
<dbReference type="Pfam" id="PF00809">
    <property type="entry name" value="Pterin_bind"/>
    <property type="match status" value="1"/>
</dbReference>
<dbReference type="GO" id="GO:0046654">
    <property type="term" value="P:tetrahydrofolate biosynthetic process"/>
    <property type="evidence" value="ECO:0007669"/>
    <property type="project" value="TreeGrafter"/>
</dbReference>
<keyword evidence="9" id="KW-0460">Magnesium</keyword>
<comment type="pathway">
    <text evidence="3">Cofactor biosynthesis; tetrahydrofolate biosynthesis; 7,8-dihydrofolate from 2-amino-4-hydroxy-6-hydroxymethyl-7,8-dihydropteridine diphosphate and 4-aminobenzoate: step 1/2.</text>
</comment>
<reference evidence="14" key="2">
    <citation type="submission" date="2012-02" db="EMBL/GenBank/DDBJ databases">
        <title>Complete genome sequence of Blastococcus saxobsidens strain DD2.</title>
        <authorList>
            <person name="Genoscope."/>
        </authorList>
    </citation>
    <scope>NUCLEOTIDE SEQUENCE [LARGE SCALE GENOMIC DNA]</scope>
    <source>
        <strain evidence="14">DD2</strain>
    </source>
</reference>
<dbReference type="Gene3D" id="3.20.20.20">
    <property type="entry name" value="Dihydropteroate synthase-like"/>
    <property type="match status" value="1"/>
</dbReference>
<dbReference type="EC" id="2.5.1.15" evidence="5"/>
<feature type="domain" description="Pterin-binding" evidence="12">
    <location>
        <begin position="1"/>
        <end position="256"/>
    </location>
</feature>
<dbReference type="GO" id="GO:0046656">
    <property type="term" value="P:folic acid biosynthetic process"/>
    <property type="evidence" value="ECO:0007669"/>
    <property type="project" value="UniProtKB-KW"/>
</dbReference>
<dbReference type="STRING" id="1146883.BLASA_2589"/>
<dbReference type="OrthoDB" id="9811744at2"/>
<evidence type="ECO:0000259" key="12">
    <source>
        <dbReference type="PROSITE" id="PS50972"/>
    </source>
</evidence>
<dbReference type="HOGENOM" id="CLU_008023_0_1_11"/>
<accession>H6RX58</accession>
<dbReference type="GO" id="GO:0046872">
    <property type="term" value="F:metal ion binding"/>
    <property type="evidence" value="ECO:0007669"/>
    <property type="project" value="UniProtKB-KW"/>
</dbReference>